<feature type="compositionally biased region" description="Polar residues" evidence="10">
    <location>
        <begin position="352"/>
        <end position="412"/>
    </location>
</feature>
<evidence type="ECO:0000256" key="2">
    <source>
        <dbReference type="ARBA" id="ARBA00002388"/>
    </source>
</evidence>
<dbReference type="FunFam" id="3.30.70.330:FF:000287">
    <property type="entry name" value="Peptidyl-prolyl cis-trans isomerase"/>
    <property type="match status" value="1"/>
</dbReference>
<dbReference type="InterPro" id="IPR035538">
    <property type="entry name" value="Cyclophilin_PPIL4"/>
</dbReference>
<dbReference type="Proteomes" id="UP000215902">
    <property type="component" value="Unassembled WGS sequence"/>
</dbReference>
<dbReference type="GO" id="GO:0005634">
    <property type="term" value="C:nucleus"/>
    <property type="evidence" value="ECO:0007669"/>
    <property type="project" value="UniProtKB-SubCell"/>
</dbReference>
<dbReference type="Gene3D" id="3.30.70.330">
    <property type="match status" value="1"/>
</dbReference>
<dbReference type="PRINTS" id="PR00153">
    <property type="entry name" value="CSAPPISMRASE"/>
</dbReference>
<evidence type="ECO:0000256" key="9">
    <source>
        <dbReference type="RuleBase" id="RU365081"/>
    </source>
</evidence>
<evidence type="ECO:0000256" key="1">
    <source>
        <dbReference type="ARBA" id="ARBA00000971"/>
    </source>
</evidence>
<dbReference type="CDD" id="cd01921">
    <property type="entry name" value="cyclophilin_RRM"/>
    <property type="match status" value="1"/>
</dbReference>
<feature type="compositionally biased region" description="Low complexity" evidence="10">
    <location>
        <begin position="474"/>
        <end position="510"/>
    </location>
</feature>
<dbReference type="InterPro" id="IPR002130">
    <property type="entry name" value="Cyclophilin-type_PPIase_dom"/>
</dbReference>
<evidence type="ECO:0000256" key="8">
    <source>
        <dbReference type="PROSITE-ProRule" id="PRU00176"/>
    </source>
</evidence>
<dbReference type="InterPro" id="IPR029000">
    <property type="entry name" value="Cyclophilin-like_dom_sf"/>
</dbReference>
<gene>
    <name evidence="13" type="ORF">BOX15_Mlig014417g1</name>
</gene>
<evidence type="ECO:0000256" key="5">
    <source>
        <dbReference type="ARBA" id="ARBA00023110"/>
    </source>
</evidence>
<dbReference type="CDD" id="cd12235">
    <property type="entry name" value="RRM_PPIL4"/>
    <property type="match status" value="1"/>
</dbReference>
<dbReference type="Gene3D" id="2.40.100.10">
    <property type="entry name" value="Cyclophilin-like"/>
    <property type="match status" value="1"/>
</dbReference>
<feature type="compositionally biased region" description="Basic residues" evidence="10">
    <location>
        <begin position="337"/>
        <end position="348"/>
    </location>
</feature>
<feature type="compositionally biased region" description="Basic and acidic residues" evidence="10">
    <location>
        <begin position="536"/>
        <end position="546"/>
    </location>
</feature>
<accession>A0A267EBU8</accession>
<keyword evidence="14" id="KW-1185">Reference proteome</keyword>
<dbReference type="GO" id="GO:0003755">
    <property type="term" value="F:peptidyl-prolyl cis-trans isomerase activity"/>
    <property type="evidence" value="ECO:0007669"/>
    <property type="project" value="UniProtKB-UniRule"/>
</dbReference>
<feature type="region of interest" description="Disordered" evidence="10">
    <location>
        <begin position="333"/>
        <end position="557"/>
    </location>
</feature>
<feature type="compositionally biased region" description="Low complexity" evidence="10">
    <location>
        <begin position="446"/>
        <end position="464"/>
    </location>
</feature>
<evidence type="ECO:0000256" key="7">
    <source>
        <dbReference type="ARBA" id="ARBA00023242"/>
    </source>
</evidence>
<keyword evidence="6 9" id="KW-0413">Isomerase</keyword>
<name>A0A267EBU8_9PLAT</name>
<dbReference type="Pfam" id="PF00160">
    <property type="entry name" value="Pro_isomerase"/>
    <property type="match status" value="1"/>
</dbReference>
<evidence type="ECO:0000313" key="13">
    <source>
        <dbReference type="EMBL" id="PAA58289.1"/>
    </source>
</evidence>
<dbReference type="OrthoDB" id="2083at2759"/>
<evidence type="ECO:0000259" key="12">
    <source>
        <dbReference type="PROSITE" id="PS50102"/>
    </source>
</evidence>
<dbReference type="PROSITE" id="PS50072">
    <property type="entry name" value="CSA_PPIASE_2"/>
    <property type="match status" value="1"/>
</dbReference>
<dbReference type="STRING" id="282301.A0A267EBU8"/>
<dbReference type="InterPro" id="IPR035979">
    <property type="entry name" value="RBD_domain_sf"/>
</dbReference>
<reference evidence="13 14" key="1">
    <citation type="submission" date="2017-06" db="EMBL/GenBank/DDBJ databases">
        <title>A platform for efficient transgenesis in Macrostomum lignano, a flatworm model organism for stem cell research.</title>
        <authorList>
            <person name="Berezikov E."/>
        </authorList>
    </citation>
    <scope>NUCLEOTIDE SEQUENCE [LARGE SCALE GENOMIC DNA]</scope>
    <source>
        <strain evidence="13">DV1</strain>
        <tissue evidence="13">Whole organism</tissue>
    </source>
</reference>
<evidence type="ECO:0000313" key="14">
    <source>
        <dbReference type="Proteomes" id="UP000215902"/>
    </source>
</evidence>
<evidence type="ECO:0000259" key="11">
    <source>
        <dbReference type="PROSITE" id="PS50072"/>
    </source>
</evidence>
<feature type="compositionally biased region" description="Basic residues" evidence="10">
    <location>
        <begin position="427"/>
        <end position="445"/>
    </location>
</feature>
<dbReference type="InterPro" id="IPR000504">
    <property type="entry name" value="RRM_dom"/>
</dbReference>
<comment type="catalytic activity">
    <reaction evidence="1 9">
        <text>[protein]-peptidylproline (omega=180) = [protein]-peptidylproline (omega=0)</text>
        <dbReference type="Rhea" id="RHEA:16237"/>
        <dbReference type="Rhea" id="RHEA-COMP:10747"/>
        <dbReference type="Rhea" id="RHEA-COMP:10748"/>
        <dbReference type="ChEBI" id="CHEBI:83833"/>
        <dbReference type="ChEBI" id="CHEBI:83834"/>
        <dbReference type="EC" id="5.2.1.8"/>
    </reaction>
</comment>
<proteinExistence type="inferred from homology"/>
<feature type="compositionally biased region" description="Low complexity" evidence="10">
    <location>
        <begin position="547"/>
        <end position="557"/>
    </location>
</feature>
<evidence type="ECO:0000256" key="10">
    <source>
        <dbReference type="SAM" id="MobiDB-lite"/>
    </source>
</evidence>
<comment type="caution">
    <text evidence="13">The sequence shown here is derived from an EMBL/GenBank/DDBJ whole genome shotgun (WGS) entry which is preliminary data.</text>
</comment>
<feature type="non-terminal residue" evidence="13">
    <location>
        <position position="1"/>
    </location>
</feature>
<evidence type="ECO:0000256" key="3">
    <source>
        <dbReference type="ARBA" id="ARBA00004123"/>
    </source>
</evidence>
<protein>
    <recommendedName>
        <fullName evidence="9">Peptidyl-prolyl cis-trans isomerase</fullName>
        <shortName evidence="9">PPIase</shortName>
        <ecNumber evidence="9">5.2.1.8</ecNumber>
    </recommendedName>
</protein>
<sequence>SGMSVLIETSLGDITVDLYCRERPRCCENFLKLCKVKYYNWCLFHSVQRGLVAQTGDPTGSGSGGEAVYAMLGGEKYFDRELRPKMKHLRRGCVSMVNSGSDRHGSQFFITLGDSIDSLDGVHTVFGQVAEGFDILDKLNEVYCDRDHRPFQDVRIYHTIVLDDPFPDPPGLVIPDRSPEPSAEQLARTDRIGAEDAIDDTEGLTQEEAAEYHRQREAQSNARLLAMIGDLPDEDVKPPDNVLFVCKLNPVTTDDDLNTIFSRFGEIHSCEVIRSKRTGESLQYAFIEFDKADDCEAAYFKMDNVLIDDRRIHVDFCQSVAKVWRDFRRDKATAAAGKRHSRQQRRRSPSPAANNGSRNRRSPSPEQQQKSRNRRSPSPEQQQKSRNRRSPSPEQQQKSRNRRSPSPEQQQRSRNHRSPSPEQQQRSRNRRSPSPKQQQRSRNRRSPSPDQQQRSRNRRSPSPDQQHRSRNRRSPSPDQQQRSRNRRSPSPDQQQRSRNRRSPSPDQQQRSRNRRSPRQSPAHKKSKHNRPSRSRSRSESRGDSRSKGTSSSRSRYR</sequence>
<dbReference type="SUPFAM" id="SSF50891">
    <property type="entry name" value="Cyclophilin-like"/>
    <property type="match status" value="1"/>
</dbReference>
<feature type="domain" description="PPIase cyclophilin-type" evidence="11">
    <location>
        <begin position="8"/>
        <end position="161"/>
    </location>
</feature>
<comment type="function">
    <text evidence="2 9">PPIases accelerate the folding of proteins. It catalyzes the cis-trans isomerization of proline imidic peptide bonds in oligopeptides.</text>
</comment>
<dbReference type="SMART" id="SM00360">
    <property type="entry name" value="RRM"/>
    <property type="match status" value="1"/>
</dbReference>
<comment type="subcellular location">
    <subcellularLocation>
        <location evidence="3 9">Nucleus</location>
    </subcellularLocation>
</comment>
<dbReference type="EC" id="5.2.1.8" evidence="9"/>
<keyword evidence="4 8" id="KW-0694">RNA-binding</keyword>
<dbReference type="FunFam" id="2.40.100.10:FF:000015">
    <property type="entry name" value="Peptidyl-prolyl cis-trans isomerase"/>
    <property type="match status" value="1"/>
</dbReference>
<dbReference type="PROSITE" id="PS50102">
    <property type="entry name" value="RRM"/>
    <property type="match status" value="1"/>
</dbReference>
<dbReference type="InterPro" id="IPR035542">
    <property type="entry name" value="CRIP"/>
</dbReference>
<evidence type="ECO:0000256" key="4">
    <source>
        <dbReference type="ARBA" id="ARBA00022884"/>
    </source>
</evidence>
<organism evidence="13 14">
    <name type="scientific">Macrostomum lignano</name>
    <dbReference type="NCBI Taxonomy" id="282301"/>
    <lineage>
        <taxon>Eukaryota</taxon>
        <taxon>Metazoa</taxon>
        <taxon>Spiralia</taxon>
        <taxon>Lophotrochozoa</taxon>
        <taxon>Platyhelminthes</taxon>
        <taxon>Rhabditophora</taxon>
        <taxon>Macrostomorpha</taxon>
        <taxon>Macrostomida</taxon>
        <taxon>Macrostomidae</taxon>
        <taxon>Macrostomum</taxon>
    </lineage>
</organism>
<dbReference type="AlphaFoldDB" id="A0A267EBU8"/>
<comment type="similarity">
    <text evidence="9">Belongs to the cyclophilin-type PPIase family. PPIL4 subfamily.</text>
</comment>
<feature type="compositionally biased region" description="Basic residues" evidence="10">
    <location>
        <begin position="511"/>
        <end position="535"/>
    </location>
</feature>
<dbReference type="PANTHER" id="PTHR45843">
    <property type="entry name" value="PEPTIDYL-PROLYL CIS-TRANS ISOMERASE-LIKE 4"/>
    <property type="match status" value="1"/>
</dbReference>
<keyword evidence="7 9" id="KW-0539">Nucleus</keyword>
<feature type="domain" description="RRM" evidence="12">
    <location>
        <begin position="241"/>
        <end position="319"/>
    </location>
</feature>
<evidence type="ECO:0000256" key="6">
    <source>
        <dbReference type="ARBA" id="ARBA00023235"/>
    </source>
</evidence>
<dbReference type="Pfam" id="PF00076">
    <property type="entry name" value="RRM_1"/>
    <property type="match status" value="1"/>
</dbReference>
<dbReference type="PANTHER" id="PTHR45843:SF1">
    <property type="entry name" value="PEPTIDYL-PROLYL CIS-TRANS ISOMERASE-LIKE 4"/>
    <property type="match status" value="1"/>
</dbReference>
<dbReference type="GO" id="GO:0003723">
    <property type="term" value="F:RNA binding"/>
    <property type="evidence" value="ECO:0007669"/>
    <property type="project" value="UniProtKB-UniRule"/>
</dbReference>
<dbReference type="EMBL" id="NIVC01002392">
    <property type="protein sequence ID" value="PAA58289.1"/>
    <property type="molecule type" value="Genomic_DNA"/>
</dbReference>
<dbReference type="SUPFAM" id="SSF54928">
    <property type="entry name" value="RNA-binding domain, RBD"/>
    <property type="match status" value="1"/>
</dbReference>
<keyword evidence="5 9" id="KW-0697">Rotamase</keyword>
<dbReference type="InterPro" id="IPR012677">
    <property type="entry name" value="Nucleotide-bd_a/b_plait_sf"/>
</dbReference>